<evidence type="ECO:0000256" key="3">
    <source>
        <dbReference type="ARBA" id="ARBA00005316"/>
    </source>
</evidence>
<dbReference type="Proteomes" id="UP000076842">
    <property type="component" value="Unassembled WGS sequence"/>
</dbReference>
<comment type="similarity">
    <text evidence="3">Belongs to the PIGS family.</text>
</comment>
<dbReference type="InterPro" id="IPR019540">
    <property type="entry name" value="PtdIno-glycan_biosynth_class_S"/>
</dbReference>
<evidence type="ECO:0000256" key="9">
    <source>
        <dbReference type="ARBA" id="ARBA00023180"/>
    </source>
</evidence>
<gene>
    <name evidence="11" type="ORF">CALCODRAFT_72762</name>
</gene>
<comment type="subcellular location">
    <subcellularLocation>
        <location evidence="1">Endoplasmic reticulum membrane</location>
        <topology evidence="1">Multi-pass membrane protein</topology>
    </subcellularLocation>
</comment>
<keyword evidence="12" id="KW-1185">Reference proteome</keyword>
<dbReference type="STRING" id="1353952.A0A165ITG8"/>
<dbReference type="PANTHER" id="PTHR21072">
    <property type="entry name" value="GPI TRANSAMIDASE COMPONENT PIG-S"/>
    <property type="match status" value="1"/>
</dbReference>
<evidence type="ECO:0000256" key="7">
    <source>
        <dbReference type="ARBA" id="ARBA00022989"/>
    </source>
</evidence>
<dbReference type="GO" id="GO:0006506">
    <property type="term" value="P:GPI anchor biosynthetic process"/>
    <property type="evidence" value="ECO:0007669"/>
    <property type="project" value="UniProtKB-UniPathway"/>
</dbReference>
<keyword evidence="7 10" id="KW-1133">Transmembrane helix</keyword>
<keyword evidence="6" id="KW-0256">Endoplasmic reticulum</keyword>
<evidence type="ECO:0000256" key="1">
    <source>
        <dbReference type="ARBA" id="ARBA00004477"/>
    </source>
</evidence>
<feature type="transmembrane region" description="Helical" evidence="10">
    <location>
        <begin position="509"/>
        <end position="528"/>
    </location>
</feature>
<dbReference type="EMBL" id="KV423927">
    <property type="protein sequence ID" value="KZT60958.1"/>
    <property type="molecule type" value="Genomic_DNA"/>
</dbReference>
<keyword evidence="5 10" id="KW-0812">Transmembrane</keyword>
<evidence type="ECO:0000256" key="10">
    <source>
        <dbReference type="SAM" id="Phobius"/>
    </source>
</evidence>
<evidence type="ECO:0000313" key="11">
    <source>
        <dbReference type="EMBL" id="KZT60958.1"/>
    </source>
</evidence>
<feature type="transmembrane region" description="Helical" evidence="10">
    <location>
        <begin position="37"/>
        <end position="56"/>
    </location>
</feature>
<evidence type="ECO:0000256" key="2">
    <source>
        <dbReference type="ARBA" id="ARBA00004687"/>
    </source>
</evidence>
<proteinExistence type="inferred from homology"/>
<dbReference type="OrthoDB" id="28748at2759"/>
<dbReference type="FunCoup" id="A0A165ITG8">
    <property type="interactions" value="548"/>
</dbReference>
<evidence type="ECO:0000256" key="6">
    <source>
        <dbReference type="ARBA" id="ARBA00022824"/>
    </source>
</evidence>
<dbReference type="GO" id="GO:0016255">
    <property type="term" value="P:attachment of GPI anchor to protein"/>
    <property type="evidence" value="ECO:0007669"/>
    <property type="project" value="InterPro"/>
</dbReference>
<accession>A0A165ITG8</accession>
<sequence>MAAVHTPLLEGEAKERGEDVLGLSLAHPVHEDSTRRAIVASYWIVVLLVFPVWYYMTSIERLPLPTERIDLLGQREVQFPIKIDVDLGDIGDLELSRTYPRKLVEDLARLRQGSSGELPPLAFDIAISAGEDPGDPCTDAASGEEEDSYRLHFRTQDAYPMFASCGRHLLIGARDGTDLPHSVGDTLRDLLAPYSNSRLHPPAAESRIAQYSPTYRLAFTLLNEDASVGGAAVGWEIQQALSQYIRPTLAQLSALHNFTIESQVQYFGGLTFDPLGPLSDDDGVESWRLSEEQMSVFVNSAEWTLTSGVSNDPVLHFILFVPSADRRPLYTETRLRLQRNDSFILPQWGGVVIHNPSGHHEGAPNTLLSAHDLAGPFKVFRSQLSALLGVPQFPPQVVTSAWQHKSPITPWQLDALKRRRALENVRNSADALRSIVSLVNQIENMPVGQDVLGQVDGALAALDATTPAASSSSLSQILAHSIDAFTLSSKAFFNPGMIGLLYYPTEHKYAVYTPLFAPVAVPLIVALVREIKAARERRRAAANKQKTE</sequence>
<dbReference type="AlphaFoldDB" id="A0A165ITG8"/>
<dbReference type="GO" id="GO:0042765">
    <property type="term" value="C:GPI-anchor transamidase complex"/>
    <property type="evidence" value="ECO:0007669"/>
    <property type="project" value="InterPro"/>
</dbReference>
<reference evidence="11 12" key="1">
    <citation type="journal article" date="2016" name="Mol. Biol. Evol.">
        <title>Comparative Genomics of Early-Diverging Mushroom-Forming Fungi Provides Insights into the Origins of Lignocellulose Decay Capabilities.</title>
        <authorList>
            <person name="Nagy L.G."/>
            <person name="Riley R."/>
            <person name="Tritt A."/>
            <person name="Adam C."/>
            <person name="Daum C."/>
            <person name="Floudas D."/>
            <person name="Sun H."/>
            <person name="Yadav J.S."/>
            <person name="Pangilinan J."/>
            <person name="Larsson K.H."/>
            <person name="Matsuura K."/>
            <person name="Barry K."/>
            <person name="Labutti K."/>
            <person name="Kuo R."/>
            <person name="Ohm R.A."/>
            <person name="Bhattacharya S.S."/>
            <person name="Shirouzu T."/>
            <person name="Yoshinaga Y."/>
            <person name="Martin F.M."/>
            <person name="Grigoriev I.V."/>
            <person name="Hibbett D.S."/>
        </authorList>
    </citation>
    <scope>NUCLEOTIDE SEQUENCE [LARGE SCALE GENOMIC DNA]</scope>
    <source>
        <strain evidence="11 12">HHB12733</strain>
    </source>
</reference>
<dbReference type="UniPathway" id="UPA00196"/>
<evidence type="ECO:0008006" key="13">
    <source>
        <dbReference type="Google" id="ProtNLM"/>
    </source>
</evidence>
<organism evidence="11 12">
    <name type="scientific">Calocera cornea HHB12733</name>
    <dbReference type="NCBI Taxonomy" id="1353952"/>
    <lineage>
        <taxon>Eukaryota</taxon>
        <taxon>Fungi</taxon>
        <taxon>Dikarya</taxon>
        <taxon>Basidiomycota</taxon>
        <taxon>Agaricomycotina</taxon>
        <taxon>Dacrymycetes</taxon>
        <taxon>Dacrymycetales</taxon>
        <taxon>Dacrymycetaceae</taxon>
        <taxon>Calocera</taxon>
    </lineage>
</organism>
<dbReference type="InParanoid" id="A0A165ITG8"/>
<keyword evidence="8 10" id="KW-0472">Membrane</keyword>
<keyword evidence="4" id="KW-0337">GPI-anchor biosynthesis</keyword>
<protein>
    <recommendedName>
        <fullName evidence="13">GPI transamidase component PIG-S</fullName>
    </recommendedName>
</protein>
<name>A0A165ITG8_9BASI</name>
<comment type="pathway">
    <text evidence="2">Glycolipid biosynthesis; glycosylphosphatidylinositol-anchor biosynthesis.</text>
</comment>
<evidence type="ECO:0000256" key="4">
    <source>
        <dbReference type="ARBA" id="ARBA00022502"/>
    </source>
</evidence>
<evidence type="ECO:0000256" key="5">
    <source>
        <dbReference type="ARBA" id="ARBA00022692"/>
    </source>
</evidence>
<dbReference type="Pfam" id="PF10510">
    <property type="entry name" value="PIG-S"/>
    <property type="match status" value="1"/>
</dbReference>
<evidence type="ECO:0000313" key="12">
    <source>
        <dbReference type="Proteomes" id="UP000076842"/>
    </source>
</evidence>
<keyword evidence="9" id="KW-0325">Glycoprotein</keyword>
<dbReference type="PANTHER" id="PTHR21072:SF13">
    <property type="entry name" value="GPI TRANSAMIDASE COMPONENT PIG-S"/>
    <property type="match status" value="1"/>
</dbReference>
<evidence type="ECO:0000256" key="8">
    <source>
        <dbReference type="ARBA" id="ARBA00023136"/>
    </source>
</evidence>